<keyword evidence="1" id="KW-0479">Metal-binding</keyword>
<accession>A0A1B7WZN8</accession>
<dbReference type="CDD" id="cd03416">
    <property type="entry name" value="CbiX_SirB_N"/>
    <property type="match status" value="1"/>
</dbReference>
<keyword evidence="2" id="KW-0456">Lyase</keyword>
<dbReference type="EMBL" id="LJOW01000098">
    <property type="protein sequence ID" value="OBQ42564.1"/>
    <property type="molecule type" value="Genomic_DNA"/>
</dbReference>
<evidence type="ECO:0000256" key="2">
    <source>
        <dbReference type="ARBA" id="ARBA00023239"/>
    </source>
</evidence>
<proteinExistence type="predicted"/>
<evidence type="ECO:0000313" key="4">
    <source>
        <dbReference type="Proteomes" id="UP000092093"/>
    </source>
</evidence>
<evidence type="ECO:0000256" key="1">
    <source>
        <dbReference type="ARBA" id="ARBA00022723"/>
    </source>
</evidence>
<dbReference type="PANTHER" id="PTHR33542:SF3">
    <property type="entry name" value="SIROHYDROCHLORIN FERROCHELATASE, CHLOROPLASTIC"/>
    <property type="match status" value="1"/>
</dbReference>
<dbReference type="PATRIC" id="fig|1710896.3.peg.3543"/>
<dbReference type="Gene3D" id="3.40.50.1400">
    <property type="match status" value="2"/>
</dbReference>
<dbReference type="SUPFAM" id="SSF53800">
    <property type="entry name" value="Chelatase"/>
    <property type="match status" value="2"/>
</dbReference>
<dbReference type="GO" id="GO:0016829">
    <property type="term" value="F:lyase activity"/>
    <property type="evidence" value="ECO:0007669"/>
    <property type="project" value="UniProtKB-KW"/>
</dbReference>
<dbReference type="AlphaFoldDB" id="A0A1B7WZN8"/>
<sequence length="247" mass="27163">MQVNNFTAYLLVSHGSFDPRPDISMQQLAVLLGKILPESENFISVATLEANIQPLHQQIQDFANHVQAFGCKIVQIIPLFLLPGFHVMTDIPAEIALAKQAISQEMTIELRPYIGSYPGLERFFAGMIMTVKADISIILAHGSRRAGSHAPVENIAASVSAITAYWSVPPSLEQRTQELIASGYRQIAIFPYFLFTGGITDAIAQTVKMLQLKFPSVTFQLAPPLGTSPEFADLIGDFIKKEEKIFG</sequence>
<comment type="caution">
    <text evidence="3">The sequence shown here is derived from an EMBL/GenBank/DDBJ whole genome shotgun (WGS) entry which is preliminary data.</text>
</comment>
<gene>
    <name evidence="3" type="ORF">AN484_17130</name>
</gene>
<protein>
    <submittedName>
        <fullName evidence="3">Cobalamin biosynthesis protein</fullName>
    </submittedName>
</protein>
<dbReference type="InterPro" id="IPR050963">
    <property type="entry name" value="Sirohydro_Cobaltochel/CbiX"/>
</dbReference>
<organism evidence="3 4">
    <name type="scientific">Aphanizomenon flos-aquae WA102</name>
    <dbReference type="NCBI Taxonomy" id="1710896"/>
    <lineage>
        <taxon>Bacteria</taxon>
        <taxon>Bacillati</taxon>
        <taxon>Cyanobacteriota</taxon>
        <taxon>Cyanophyceae</taxon>
        <taxon>Nostocales</taxon>
        <taxon>Aphanizomenonaceae</taxon>
        <taxon>Aphanizomenon</taxon>
    </lineage>
</organism>
<evidence type="ECO:0000313" key="3">
    <source>
        <dbReference type="EMBL" id="OBQ42564.1"/>
    </source>
</evidence>
<dbReference type="PANTHER" id="PTHR33542">
    <property type="entry name" value="SIROHYDROCHLORIN FERROCHELATASE, CHLOROPLASTIC"/>
    <property type="match status" value="1"/>
</dbReference>
<dbReference type="Proteomes" id="UP000092093">
    <property type="component" value="Unassembled WGS sequence"/>
</dbReference>
<name>A0A1B7WZN8_APHFL</name>
<dbReference type="InterPro" id="IPR002762">
    <property type="entry name" value="CbiX-like"/>
</dbReference>
<dbReference type="CDD" id="cd03414">
    <property type="entry name" value="CbiX_SirB_C"/>
    <property type="match status" value="1"/>
</dbReference>
<reference evidence="3 4" key="1">
    <citation type="submission" date="2015-09" db="EMBL/GenBank/DDBJ databases">
        <title>Aphanizomenon flos-aquae WA102.</title>
        <authorList>
            <person name="Driscoll C."/>
        </authorList>
    </citation>
    <scope>NUCLEOTIDE SEQUENCE [LARGE SCALE GENOMIC DNA]</scope>
    <source>
        <strain evidence="3">WA102</strain>
    </source>
</reference>
<dbReference type="GO" id="GO:0046872">
    <property type="term" value="F:metal ion binding"/>
    <property type="evidence" value="ECO:0007669"/>
    <property type="project" value="UniProtKB-KW"/>
</dbReference>
<dbReference type="Pfam" id="PF01903">
    <property type="entry name" value="CbiX"/>
    <property type="match status" value="2"/>
</dbReference>